<accession>A0A160T826</accession>
<dbReference type="GO" id="GO:0005886">
    <property type="term" value="C:plasma membrane"/>
    <property type="evidence" value="ECO:0007669"/>
    <property type="project" value="UniProtKB-SubCell"/>
</dbReference>
<protein>
    <recommendedName>
        <fullName evidence="8">General secretion pathway GspH domain-containing protein</fullName>
    </recommendedName>
</protein>
<dbReference type="Gene3D" id="3.55.40.10">
    <property type="entry name" value="minor pseudopilin epsh domain"/>
    <property type="match status" value="1"/>
</dbReference>
<evidence type="ECO:0000256" key="3">
    <source>
        <dbReference type="ARBA" id="ARBA00022481"/>
    </source>
</evidence>
<keyword evidence="2" id="KW-1003">Cell membrane</keyword>
<feature type="domain" description="General secretion pathway GspH" evidence="8">
    <location>
        <begin position="3"/>
        <end position="85"/>
    </location>
</feature>
<dbReference type="AlphaFoldDB" id="A0A160T826"/>
<evidence type="ECO:0000313" key="9">
    <source>
        <dbReference type="EMBL" id="CUS40165.1"/>
    </source>
</evidence>
<dbReference type="InterPro" id="IPR022346">
    <property type="entry name" value="T2SS_GspH"/>
</dbReference>
<keyword evidence="7" id="KW-0472">Membrane</keyword>
<evidence type="ECO:0000256" key="4">
    <source>
        <dbReference type="ARBA" id="ARBA00022519"/>
    </source>
</evidence>
<name>A0A160T826_9ZZZZ</name>
<keyword evidence="6" id="KW-1133">Transmembrane helix</keyword>
<reference evidence="9" key="1">
    <citation type="submission" date="2015-10" db="EMBL/GenBank/DDBJ databases">
        <authorList>
            <person name="Gilbert D.G."/>
        </authorList>
    </citation>
    <scope>NUCLEOTIDE SEQUENCE</scope>
</reference>
<proteinExistence type="predicted"/>
<gene>
    <name evidence="9" type="ORF">MGWOODY_Tha856</name>
</gene>
<organism evidence="9">
    <name type="scientific">hydrothermal vent metagenome</name>
    <dbReference type="NCBI Taxonomy" id="652676"/>
    <lineage>
        <taxon>unclassified sequences</taxon>
        <taxon>metagenomes</taxon>
        <taxon>ecological metagenomes</taxon>
    </lineage>
</organism>
<dbReference type="GO" id="GO:0015627">
    <property type="term" value="C:type II protein secretion system complex"/>
    <property type="evidence" value="ECO:0007669"/>
    <property type="project" value="InterPro"/>
</dbReference>
<evidence type="ECO:0000256" key="2">
    <source>
        <dbReference type="ARBA" id="ARBA00022475"/>
    </source>
</evidence>
<keyword evidence="4" id="KW-0997">Cell inner membrane</keyword>
<dbReference type="Pfam" id="PF12019">
    <property type="entry name" value="GspH"/>
    <property type="match status" value="1"/>
</dbReference>
<sequence length="96" mass="10339">MVVTPISNKWSNGWQVFDGATLLRQRGSDANPITEVGYIASNDFNNATPVGFDRRGRATATGDFTIDVVNCSGSREYTISINQIGQIVVVEGACLN</sequence>
<dbReference type="GO" id="GO:0015628">
    <property type="term" value="P:protein secretion by the type II secretion system"/>
    <property type="evidence" value="ECO:0007669"/>
    <property type="project" value="InterPro"/>
</dbReference>
<evidence type="ECO:0000256" key="7">
    <source>
        <dbReference type="ARBA" id="ARBA00023136"/>
    </source>
</evidence>
<keyword evidence="5" id="KW-0812">Transmembrane</keyword>
<comment type="subcellular location">
    <subcellularLocation>
        <location evidence="1">Cell inner membrane</location>
        <topology evidence="1">Single-pass membrane protein</topology>
    </subcellularLocation>
</comment>
<dbReference type="EMBL" id="CZQC01000005">
    <property type="protein sequence ID" value="CUS40165.1"/>
    <property type="molecule type" value="Genomic_DNA"/>
</dbReference>
<evidence type="ECO:0000259" key="8">
    <source>
        <dbReference type="Pfam" id="PF12019"/>
    </source>
</evidence>
<evidence type="ECO:0000256" key="1">
    <source>
        <dbReference type="ARBA" id="ARBA00004377"/>
    </source>
</evidence>
<keyword evidence="3" id="KW-0488">Methylation</keyword>
<evidence type="ECO:0000256" key="6">
    <source>
        <dbReference type="ARBA" id="ARBA00022989"/>
    </source>
</evidence>
<evidence type="ECO:0000256" key="5">
    <source>
        <dbReference type="ARBA" id="ARBA00022692"/>
    </source>
</evidence>